<keyword evidence="12" id="KW-0966">Cell projection</keyword>
<evidence type="ECO:0000313" key="13">
    <source>
        <dbReference type="Proteomes" id="UP000180254"/>
    </source>
</evidence>
<dbReference type="Pfam" id="PF02154">
    <property type="entry name" value="FliM"/>
    <property type="match status" value="1"/>
</dbReference>
<gene>
    <name evidence="12" type="primary">fliM</name>
    <name evidence="12" type="ORF">EUAN_05520</name>
</gene>
<dbReference type="RefSeq" id="WP_071061452.1">
    <property type="nucleotide sequence ID" value="NZ_MKIE01000002.1"/>
</dbReference>
<keyword evidence="12" id="KW-0969">Cilium</keyword>
<dbReference type="CDD" id="cd17908">
    <property type="entry name" value="FliM"/>
    <property type="match status" value="1"/>
</dbReference>
<dbReference type="PIRSF" id="PIRSF002888">
    <property type="entry name" value="FliM"/>
    <property type="match status" value="1"/>
</dbReference>
<evidence type="ECO:0000256" key="6">
    <source>
        <dbReference type="ARBA" id="ARBA00022500"/>
    </source>
</evidence>
<keyword evidence="12" id="KW-0282">Flagellum</keyword>
<sequence>MTEILSQNEIDALLNALSSGEVDVKEMQEEEERVRIREYDFKNPQKIAKDQLKTLEIIHEKFARLLQTFLSGYLRTTSKSAVETVDQYAYSEYGNAISNPSFLSIVNFEPLGGQIVVDISPNLAFVMIDRLLGGTGENPDEVRGFTEIELLLLKRVMKKVVEIVAEAWEDVIFLTPRLEKIETNSQFAQIVSPNETVTLITLSLTVGEAEGFINICIPHMVLEPVLNKLSTKLWFSLTSRPVTEEDRDTIKQKIENTKVPVIAELGRTVLNVGEILSLRRGDVFALDDTADSELKIKVGPYTKFHGKAGKSKKRLAVKITKAYKDGEEIDE</sequence>
<dbReference type="Gene3D" id="3.40.1550.10">
    <property type="entry name" value="CheC-like"/>
    <property type="match status" value="1"/>
</dbReference>
<evidence type="ECO:0000256" key="10">
    <source>
        <dbReference type="NCBIfam" id="TIGR01397"/>
    </source>
</evidence>
<keyword evidence="9" id="KW-0975">Bacterial flagellum</keyword>
<keyword evidence="13" id="KW-1185">Reference proteome</keyword>
<dbReference type="PANTHER" id="PTHR30034:SF6">
    <property type="entry name" value="YOP PROTEINS TRANSLOCATION PROTEIN Q"/>
    <property type="match status" value="1"/>
</dbReference>
<dbReference type="GO" id="GO:0071978">
    <property type="term" value="P:bacterial-type flagellum-dependent swarming motility"/>
    <property type="evidence" value="ECO:0007669"/>
    <property type="project" value="TreeGrafter"/>
</dbReference>
<evidence type="ECO:0000256" key="1">
    <source>
        <dbReference type="ARBA" id="ARBA00004117"/>
    </source>
</evidence>
<evidence type="ECO:0000256" key="5">
    <source>
        <dbReference type="ARBA" id="ARBA00022475"/>
    </source>
</evidence>
<proteinExistence type="inferred from homology"/>
<evidence type="ECO:0000256" key="8">
    <source>
        <dbReference type="ARBA" id="ARBA00023136"/>
    </source>
</evidence>
<dbReference type="GO" id="GO:0003774">
    <property type="term" value="F:cytoskeletal motor activity"/>
    <property type="evidence" value="ECO:0007669"/>
    <property type="project" value="InterPro"/>
</dbReference>
<protein>
    <recommendedName>
        <fullName evidence="4 10">Flagellar motor switch protein FliM</fullName>
    </recommendedName>
</protein>
<reference evidence="12 13" key="1">
    <citation type="submission" date="2016-09" db="EMBL/GenBank/DDBJ databases">
        <title>Genome sequence of Eubacterium angustum.</title>
        <authorList>
            <person name="Poehlein A."/>
            <person name="Daniel R."/>
        </authorList>
    </citation>
    <scope>NUCLEOTIDE SEQUENCE [LARGE SCALE GENOMIC DNA]</scope>
    <source>
        <strain evidence="12 13">DSM 1989</strain>
    </source>
</reference>
<evidence type="ECO:0000313" key="12">
    <source>
        <dbReference type="EMBL" id="OHW62768.1"/>
    </source>
</evidence>
<feature type="domain" description="Flagellar motor switch protein FliN-like C-terminal" evidence="11">
    <location>
        <begin position="252"/>
        <end position="322"/>
    </location>
</feature>
<comment type="subcellular location">
    <subcellularLocation>
        <location evidence="1">Bacterial flagellum basal body</location>
    </subcellularLocation>
    <subcellularLocation>
        <location evidence="2">Cell membrane</location>
        <topology evidence="2">Peripheral membrane protein</topology>
    </subcellularLocation>
</comment>
<dbReference type="PANTHER" id="PTHR30034">
    <property type="entry name" value="FLAGELLAR MOTOR SWITCH PROTEIN FLIM"/>
    <property type="match status" value="1"/>
</dbReference>
<dbReference type="AlphaFoldDB" id="A0A1S1V849"/>
<keyword evidence="5" id="KW-1003">Cell membrane</keyword>
<comment type="caution">
    <text evidence="12">The sequence shown here is derived from an EMBL/GenBank/DDBJ whole genome shotgun (WGS) entry which is preliminary data.</text>
</comment>
<dbReference type="STRING" id="39480.EUAN_05520"/>
<dbReference type="PRINTS" id="PR00955">
    <property type="entry name" value="FLGMOTORFLIM"/>
</dbReference>
<dbReference type="InterPro" id="IPR001689">
    <property type="entry name" value="Flag_FliM"/>
</dbReference>
<dbReference type="OrthoDB" id="9806941at2"/>
<dbReference type="GO" id="GO:0009425">
    <property type="term" value="C:bacterial-type flagellum basal body"/>
    <property type="evidence" value="ECO:0007669"/>
    <property type="project" value="UniProtKB-SubCell"/>
</dbReference>
<dbReference type="GO" id="GO:0050918">
    <property type="term" value="P:positive chemotaxis"/>
    <property type="evidence" value="ECO:0007669"/>
    <property type="project" value="TreeGrafter"/>
</dbReference>
<evidence type="ECO:0000256" key="2">
    <source>
        <dbReference type="ARBA" id="ARBA00004202"/>
    </source>
</evidence>
<keyword evidence="7" id="KW-0283">Flagellar rotation</keyword>
<evidence type="ECO:0000256" key="9">
    <source>
        <dbReference type="ARBA" id="ARBA00023143"/>
    </source>
</evidence>
<accession>A0A1S1V849</accession>
<dbReference type="SUPFAM" id="SSF103039">
    <property type="entry name" value="CheC-like"/>
    <property type="match status" value="1"/>
</dbReference>
<dbReference type="InterPro" id="IPR036429">
    <property type="entry name" value="SpoA-like_sf"/>
</dbReference>
<comment type="similarity">
    <text evidence="3">Belongs to the FliM family.</text>
</comment>
<dbReference type="GO" id="GO:0005886">
    <property type="term" value="C:plasma membrane"/>
    <property type="evidence" value="ECO:0007669"/>
    <property type="project" value="UniProtKB-SubCell"/>
</dbReference>
<evidence type="ECO:0000259" key="11">
    <source>
        <dbReference type="Pfam" id="PF01052"/>
    </source>
</evidence>
<evidence type="ECO:0000256" key="4">
    <source>
        <dbReference type="ARBA" id="ARBA00021898"/>
    </source>
</evidence>
<evidence type="ECO:0000256" key="7">
    <source>
        <dbReference type="ARBA" id="ARBA00022779"/>
    </source>
</evidence>
<evidence type="ECO:0000256" key="3">
    <source>
        <dbReference type="ARBA" id="ARBA00011049"/>
    </source>
</evidence>
<dbReference type="Pfam" id="PF01052">
    <property type="entry name" value="FliMN_C"/>
    <property type="match status" value="1"/>
</dbReference>
<organism evidence="12 13">
    <name type="scientific">Andreesenia angusta</name>
    <dbReference type="NCBI Taxonomy" id="39480"/>
    <lineage>
        <taxon>Bacteria</taxon>
        <taxon>Bacillati</taxon>
        <taxon>Bacillota</taxon>
        <taxon>Tissierellia</taxon>
        <taxon>Tissierellales</taxon>
        <taxon>Gottschalkiaceae</taxon>
        <taxon>Andreesenia</taxon>
    </lineage>
</organism>
<keyword evidence="8" id="KW-0472">Membrane</keyword>
<dbReference type="InterPro" id="IPR001543">
    <property type="entry name" value="FliN-like_C"/>
</dbReference>
<name>A0A1S1V849_9FIRM</name>
<dbReference type="Gene3D" id="2.30.330.10">
    <property type="entry name" value="SpoA-like"/>
    <property type="match status" value="1"/>
</dbReference>
<dbReference type="SUPFAM" id="SSF101801">
    <property type="entry name" value="Surface presentation of antigens (SPOA)"/>
    <property type="match status" value="1"/>
</dbReference>
<dbReference type="InterPro" id="IPR028976">
    <property type="entry name" value="CheC-like_sf"/>
</dbReference>
<dbReference type="EMBL" id="MKIE01000002">
    <property type="protein sequence ID" value="OHW62768.1"/>
    <property type="molecule type" value="Genomic_DNA"/>
</dbReference>
<dbReference type="Proteomes" id="UP000180254">
    <property type="component" value="Unassembled WGS sequence"/>
</dbReference>
<dbReference type="NCBIfam" id="TIGR01397">
    <property type="entry name" value="fliM_switch"/>
    <property type="match status" value="1"/>
</dbReference>
<keyword evidence="6" id="KW-0145">Chemotaxis</keyword>